<evidence type="ECO:0000256" key="4">
    <source>
        <dbReference type="ARBA" id="ARBA00023002"/>
    </source>
</evidence>
<dbReference type="GeneID" id="19903387"/>
<keyword evidence="5" id="KW-0503">Monooxygenase</keyword>
<dbReference type="GO" id="GO:0004497">
    <property type="term" value="F:monooxygenase activity"/>
    <property type="evidence" value="ECO:0007669"/>
    <property type="project" value="UniProtKB-KW"/>
</dbReference>
<dbReference type="PRINTS" id="PR00420">
    <property type="entry name" value="RNGMNOXGNASE"/>
</dbReference>
<evidence type="ECO:0000256" key="1">
    <source>
        <dbReference type="ARBA" id="ARBA00007992"/>
    </source>
</evidence>
<dbReference type="Pfam" id="PF13450">
    <property type="entry name" value="NAD_binding_8"/>
    <property type="match status" value="1"/>
</dbReference>
<dbReference type="Gene3D" id="3.50.50.60">
    <property type="entry name" value="FAD/NAD(P)-binding domain"/>
    <property type="match status" value="1"/>
</dbReference>
<accession>R7YYD4</accession>
<comment type="similarity">
    <text evidence="1">Belongs to the paxM FAD-dependent monooxygenase family.</text>
</comment>
<dbReference type="SUPFAM" id="SSF54373">
    <property type="entry name" value="FAD-linked reductases, C-terminal domain"/>
    <property type="match status" value="1"/>
</dbReference>
<dbReference type="InterPro" id="IPR002938">
    <property type="entry name" value="FAD-bd"/>
</dbReference>
<evidence type="ECO:0000259" key="6">
    <source>
        <dbReference type="Pfam" id="PF01494"/>
    </source>
</evidence>
<evidence type="ECO:0000313" key="8">
    <source>
        <dbReference type="Proteomes" id="UP000016924"/>
    </source>
</evidence>
<dbReference type="Proteomes" id="UP000016924">
    <property type="component" value="Unassembled WGS sequence"/>
</dbReference>
<sequence>MASNIPDNQPDEMFGIGVASVSLNVGIVGAGIAGLTAATALRQSGHHVEIFERSRFNNEVGAAINICPNASRILARYGFDFERAKAVIVEQCHFMKGDTLETIDCADCRDMVDRYGWPWYLLHRVDLHTELRRLVGEADYRRLASDEDHRETEPTRINLAAKVIEVNCELGTLKMADGSVVYKDLIVAADGVHSSLSSTVIGTDSVATPTGSSMFRFLVPTEKLVQRAETRSLVQGAPPGVNLATGPDRRIVWYPCRNGELQNFGLIHPDTRTDKRETDWRSNASLTELIEECQGFHPSLRAAMGVAEDIKLWKLLYRPPISSWTRGKVVLIGDAAHPMLPNQGQGGAQAIEDGAALGLLLSNLPDVREVPRRLKLFQEIRKTRAAAMQIFSNAGQDEAEKIQREARAYVKGPIPKTPAEFREWNFSYDIFQDCAKALVNLESQAGDVQACDPFVLQQLPSARNDEV</sequence>
<dbReference type="eggNOG" id="KOG2614">
    <property type="taxonomic scope" value="Eukaryota"/>
</dbReference>
<dbReference type="OMA" id="CRNDELG"/>
<dbReference type="HOGENOM" id="CLU_009665_19_0_1"/>
<evidence type="ECO:0000256" key="3">
    <source>
        <dbReference type="ARBA" id="ARBA00022827"/>
    </source>
</evidence>
<dbReference type="GO" id="GO:0071949">
    <property type="term" value="F:FAD binding"/>
    <property type="evidence" value="ECO:0007669"/>
    <property type="project" value="InterPro"/>
</dbReference>
<feature type="domain" description="FAD-binding" evidence="6">
    <location>
        <begin position="183"/>
        <end position="388"/>
    </location>
</feature>
<proteinExistence type="inferred from homology"/>
<keyword evidence="4" id="KW-0560">Oxidoreductase</keyword>
<dbReference type="STRING" id="1168221.R7YYD4"/>
<dbReference type="SUPFAM" id="SSF51905">
    <property type="entry name" value="FAD/NAD(P)-binding domain"/>
    <property type="match status" value="1"/>
</dbReference>
<organism evidence="7 8">
    <name type="scientific">Coniosporium apollinis (strain CBS 100218)</name>
    <name type="common">Rock-inhabiting black yeast</name>
    <dbReference type="NCBI Taxonomy" id="1168221"/>
    <lineage>
        <taxon>Eukaryota</taxon>
        <taxon>Fungi</taxon>
        <taxon>Dikarya</taxon>
        <taxon>Ascomycota</taxon>
        <taxon>Pezizomycotina</taxon>
        <taxon>Dothideomycetes</taxon>
        <taxon>Dothideomycetes incertae sedis</taxon>
        <taxon>Coniosporium</taxon>
    </lineage>
</organism>
<evidence type="ECO:0000313" key="7">
    <source>
        <dbReference type="EMBL" id="EON66960.1"/>
    </source>
</evidence>
<dbReference type="AlphaFoldDB" id="R7YYD4"/>
<dbReference type="InterPro" id="IPR050493">
    <property type="entry name" value="FAD-dep_Monooxygenase_BioMet"/>
</dbReference>
<dbReference type="RefSeq" id="XP_007782277.1">
    <property type="nucleotide sequence ID" value="XM_007784087.1"/>
</dbReference>
<dbReference type="EMBL" id="JH767584">
    <property type="protein sequence ID" value="EON66960.1"/>
    <property type="molecule type" value="Genomic_DNA"/>
</dbReference>
<evidence type="ECO:0000256" key="2">
    <source>
        <dbReference type="ARBA" id="ARBA00022630"/>
    </source>
</evidence>
<dbReference type="Pfam" id="PF01494">
    <property type="entry name" value="FAD_binding_3"/>
    <property type="match status" value="1"/>
</dbReference>
<keyword evidence="2" id="KW-0285">Flavoprotein</keyword>
<gene>
    <name evidence="7" type="ORF">W97_06076</name>
</gene>
<dbReference type="PANTHER" id="PTHR13789:SF215">
    <property type="entry name" value="FAD-BINDING DOMAIN-CONTAINING PROTEIN-RELATED"/>
    <property type="match status" value="1"/>
</dbReference>
<protein>
    <recommendedName>
        <fullName evidence="6">FAD-binding domain-containing protein</fullName>
    </recommendedName>
</protein>
<keyword evidence="3" id="KW-0274">FAD</keyword>
<dbReference type="PANTHER" id="PTHR13789">
    <property type="entry name" value="MONOOXYGENASE"/>
    <property type="match status" value="1"/>
</dbReference>
<reference evidence="8" key="1">
    <citation type="submission" date="2012-06" db="EMBL/GenBank/DDBJ databases">
        <title>The genome sequence of Coniosporium apollinis CBS 100218.</title>
        <authorList>
            <consortium name="The Broad Institute Genome Sequencing Platform"/>
            <person name="Cuomo C."/>
            <person name="Gorbushina A."/>
            <person name="Noack S."/>
            <person name="Walker B."/>
            <person name="Young S.K."/>
            <person name="Zeng Q."/>
            <person name="Gargeya S."/>
            <person name="Fitzgerald M."/>
            <person name="Haas B."/>
            <person name="Abouelleil A."/>
            <person name="Alvarado L."/>
            <person name="Arachchi H.M."/>
            <person name="Berlin A.M."/>
            <person name="Chapman S.B."/>
            <person name="Goldberg J."/>
            <person name="Griggs A."/>
            <person name="Gujja S."/>
            <person name="Hansen M."/>
            <person name="Howarth C."/>
            <person name="Imamovic A."/>
            <person name="Larimer J."/>
            <person name="McCowan C."/>
            <person name="Montmayeur A."/>
            <person name="Murphy C."/>
            <person name="Neiman D."/>
            <person name="Pearson M."/>
            <person name="Priest M."/>
            <person name="Roberts A."/>
            <person name="Saif S."/>
            <person name="Shea T."/>
            <person name="Sisk P."/>
            <person name="Sykes S."/>
            <person name="Wortman J."/>
            <person name="Nusbaum C."/>
            <person name="Birren B."/>
        </authorList>
    </citation>
    <scope>NUCLEOTIDE SEQUENCE [LARGE SCALE GENOMIC DNA]</scope>
    <source>
        <strain evidence="8">CBS 100218</strain>
    </source>
</reference>
<name>R7YYD4_CONA1</name>
<keyword evidence="8" id="KW-1185">Reference proteome</keyword>
<evidence type="ECO:0000256" key="5">
    <source>
        <dbReference type="ARBA" id="ARBA00023033"/>
    </source>
</evidence>
<dbReference type="InterPro" id="IPR036188">
    <property type="entry name" value="FAD/NAD-bd_sf"/>
</dbReference>
<dbReference type="OrthoDB" id="9993796at2759"/>